<dbReference type="CDD" id="cd02440">
    <property type="entry name" value="AdoMet_MTases"/>
    <property type="match status" value="1"/>
</dbReference>
<dbReference type="KEGG" id="vgu:HYG85_09455"/>
<dbReference type="GO" id="GO:0008168">
    <property type="term" value="F:methyltransferase activity"/>
    <property type="evidence" value="ECO:0007669"/>
    <property type="project" value="UniProtKB-KW"/>
</dbReference>
<dbReference type="InterPro" id="IPR036974">
    <property type="entry name" value="PUA_sf"/>
</dbReference>
<dbReference type="InterPro" id="IPR041532">
    <property type="entry name" value="RlmI-like_PUA"/>
</dbReference>
<dbReference type="PANTHER" id="PTHR43042">
    <property type="entry name" value="SAM-DEPENDENT METHYLTRANSFERASE"/>
    <property type="match status" value="1"/>
</dbReference>
<evidence type="ECO:0000256" key="3">
    <source>
        <dbReference type="ARBA" id="ARBA00022679"/>
    </source>
</evidence>
<dbReference type="SMART" id="SM00359">
    <property type="entry name" value="PUA"/>
    <property type="match status" value="1"/>
</dbReference>
<dbReference type="Gene3D" id="2.30.130.10">
    <property type="entry name" value="PUA domain"/>
    <property type="match status" value="1"/>
</dbReference>
<keyword evidence="3" id="KW-0808">Transferase</keyword>
<accession>A0A8J8SBX3</accession>
<sequence>MNQVKETTIRLKKNFINKITKGYPLIEKNAVIDTNKLTHEGMVIKLVDNNNKFIAKGYYGKQNKGNGWILTYDEQTKIDYDFFRDRLNKAINLRKEFYNNQDTTAFRIFNGEGDNIGGLTIDYFDGYYLINWYSEGIYMFREYIIKALSELTDYKGIYQKKRFNDGGKYIDDDDFVIGERGNFPIIVKENGVKFAVYLNEGAMVGFFIDQRDVRNIIKEKYAKNKNVLNTFSYTGAFSVFAAKGGAKKTTSVDLANRSRKKTVEQFEINNINADEQDIIVEDVFKYFKYAVKKQLLFDLVILDPPSFAKSKKHTFSASKDYTNLLKEAILITEKSGIIIASTNCSSFDMKRFKEFVDKAFHETNTQYNIVEEFYLPTDFKINTKYKESNYLKVLFIKKS</sequence>
<dbReference type="SUPFAM" id="SSF88697">
    <property type="entry name" value="PUA domain-like"/>
    <property type="match status" value="1"/>
</dbReference>
<name>A0A8J8SBX3_9FIRM</name>
<dbReference type="Gene3D" id="3.40.50.150">
    <property type="entry name" value="Vaccinia Virus protein VP39"/>
    <property type="match status" value="1"/>
</dbReference>
<dbReference type="Pfam" id="PF10672">
    <property type="entry name" value="Methyltrans_SAM"/>
    <property type="match status" value="1"/>
</dbReference>
<dbReference type="InterPro" id="IPR002478">
    <property type="entry name" value="PUA"/>
</dbReference>
<dbReference type="GO" id="GO:0003723">
    <property type="term" value="F:RNA binding"/>
    <property type="evidence" value="ECO:0007669"/>
    <property type="project" value="UniProtKB-KW"/>
</dbReference>
<dbReference type="GO" id="GO:0006364">
    <property type="term" value="P:rRNA processing"/>
    <property type="evidence" value="ECO:0007669"/>
    <property type="project" value="UniProtKB-KW"/>
</dbReference>
<keyword evidence="8" id="KW-1185">Reference proteome</keyword>
<dbReference type="AlphaFoldDB" id="A0A8J8SBX3"/>
<dbReference type="PANTHER" id="PTHR43042:SF3">
    <property type="entry name" value="RIBOSOMAL RNA LARGE SUBUNIT METHYLTRANSFERASE YWBD-RELATED"/>
    <property type="match status" value="1"/>
</dbReference>
<dbReference type="EMBL" id="CP058561">
    <property type="protein sequence ID" value="QUH29137.1"/>
    <property type="molecule type" value="Genomic_DNA"/>
</dbReference>
<evidence type="ECO:0000256" key="2">
    <source>
        <dbReference type="ARBA" id="ARBA00022603"/>
    </source>
</evidence>
<dbReference type="GO" id="GO:0032259">
    <property type="term" value="P:methylation"/>
    <property type="evidence" value="ECO:0007669"/>
    <property type="project" value="UniProtKB-KW"/>
</dbReference>
<dbReference type="InterPro" id="IPR019614">
    <property type="entry name" value="SAM-dep_methyl-trfase"/>
</dbReference>
<protein>
    <submittedName>
        <fullName evidence="7">Class I SAM-dependent rRNA methyltransferase</fullName>
    </submittedName>
</protein>
<dbReference type="SUPFAM" id="SSF53335">
    <property type="entry name" value="S-adenosyl-L-methionine-dependent methyltransferases"/>
    <property type="match status" value="1"/>
</dbReference>
<dbReference type="InterPro" id="IPR015947">
    <property type="entry name" value="PUA-like_sf"/>
</dbReference>
<keyword evidence="1" id="KW-0698">rRNA processing</keyword>
<dbReference type="Pfam" id="PF17785">
    <property type="entry name" value="PUA_3"/>
    <property type="match status" value="1"/>
</dbReference>
<proteinExistence type="predicted"/>
<feature type="domain" description="PUA" evidence="6">
    <location>
        <begin position="7"/>
        <end position="92"/>
    </location>
</feature>
<evidence type="ECO:0000259" key="6">
    <source>
        <dbReference type="SMART" id="SM00359"/>
    </source>
</evidence>
<keyword evidence="2 7" id="KW-0489">Methyltransferase</keyword>
<evidence type="ECO:0000313" key="7">
    <source>
        <dbReference type="EMBL" id="QUH29137.1"/>
    </source>
</evidence>
<dbReference type="Proteomes" id="UP000677305">
    <property type="component" value="Chromosome"/>
</dbReference>
<gene>
    <name evidence="7" type="ORF">HYG85_09455</name>
</gene>
<keyword evidence="4" id="KW-0949">S-adenosyl-L-methionine</keyword>
<evidence type="ECO:0000256" key="1">
    <source>
        <dbReference type="ARBA" id="ARBA00022552"/>
    </source>
</evidence>
<organism evidence="7 8">
    <name type="scientific">Vallitalea guaymasensis</name>
    <dbReference type="NCBI Taxonomy" id="1185412"/>
    <lineage>
        <taxon>Bacteria</taxon>
        <taxon>Bacillati</taxon>
        <taxon>Bacillota</taxon>
        <taxon>Clostridia</taxon>
        <taxon>Lachnospirales</taxon>
        <taxon>Vallitaleaceae</taxon>
        <taxon>Vallitalea</taxon>
    </lineage>
</organism>
<evidence type="ECO:0000313" key="8">
    <source>
        <dbReference type="Proteomes" id="UP000677305"/>
    </source>
</evidence>
<evidence type="ECO:0000256" key="4">
    <source>
        <dbReference type="ARBA" id="ARBA00022691"/>
    </source>
</evidence>
<reference evidence="7 8" key="1">
    <citation type="submission" date="2020-07" db="EMBL/GenBank/DDBJ databases">
        <title>Vallitalea guaymasensis genome.</title>
        <authorList>
            <person name="Postec A."/>
        </authorList>
    </citation>
    <scope>NUCLEOTIDE SEQUENCE [LARGE SCALE GENOMIC DNA]</scope>
    <source>
        <strain evidence="7 8">Ra1766G1</strain>
    </source>
</reference>
<evidence type="ECO:0000256" key="5">
    <source>
        <dbReference type="ARBA" id="ARBA00022884"/>
    </source>
</evidence>
<dbReference type="Gene3D" id="3.30.750.80">
    <property type="entry name" value="RNA methyltransferase domain (HRMD) like"/>
    <property type="match status" value="1"/>
</dbReference>
<dbReference type="InterPro" id="IPR029063">
    <property type="entry name" value="SAM-dependent_MTases_sf"/>
</dbReference>
<keyword evidence="5" id="KW-0694">RNA-binding</keyword>
<dbReference type="CDD" id="cd11572">
    <property type="entry name" value="RlmI_M_like"/>
    <property type="match status" value="1"/>
</dbReference>